<feature type="transmembrane region" description="Helical" evidence="1">
    <location>
        <begin position="231"/>
        <end position="250"/>
    </location>
</feature>
<evidence type="ECO:0000256" key="1">
    <source>
        <dbReference type="SAM" id="Phobius"/>
    </source>
</evidence>
<dbReference type="VEuPathDB" id="TriTrypDB:TM35_000241460"/>
<keyword evidence="2" id="KW-0732">Signal</keyword>
<keyword evidence="1" id="KW-1133">Transmembrane helix</keyword>
<proteinExistence type="predicted"/>
<sequence length="315" mass="34635">MKPWSIYIVFVLLFSYSLSVSRAESSSAQCPLSCDTVNEWCSNTFGAGGNVSSRNCGNSSFECTCNGISGIVVTRGVDLCTWDNNFDQSDPNSSLCFPYTALCPTSCDNITLWTQHCVEDITCITENDGFVFNCTTCAGRTYSIKGNQESCKKDYSSEIACDPAITCNGNGCCTKPGTSLEECACFHDPIKGFWAQPFCSNCDPAYEPGKDHCTKPRPVIQKILSSIGSTWTMVLPNLAVLFLFVVLGVIRGECESDRGFQSTALRKTGLSAVQVARRHQRGLFHSKYIPKRPAKSRCFLNEEEDQTHFRGPSAY</sequence>
<keyword evidence="1" id="KW-0472">Membrane</keyword>
<protein>
    <submittedName>
        <fullName evidence="3">Uncharacterized protein</fullName>
    </submittedName>
</protein>
<accession>A0A1X0NQJ6</accession>
<dbReference type="EMBL" id="NBCO01000024">
    <property type="protein sequence ID" value="ORC86996.1"/>
    <property type="molecule type" value="Genomic_DNA"/>
</dbReference>
<evidence type="ECO:0000313" key="3">
    <source>
        <dbReference type="EMBL" id="ORC86996.1"/>
    </source>
</evidence>
<evidence type="ECO:0000313" key="4">
    <source>
        <dbReference type="Proteomes" id="UP000192257"/>
    </source>
</evidence>
<evidence type="ECO:0000256" key="2">
    <source>
        <dbReference type="SAM" id="SignalP"/>
    </source>
</evidence>
<feature type="signal peptide" evidence="2">
    <location>
        <begin position="1"/>
        <end position="23"/>
    </location>
</feature>
<name>A0A1X0NQJ6_9TRYP</name>
<comment type="caution">
    <text evidence="3">The sequence shown here is derived from an EMBL/GenBank/DDBJ whole genome shotgun (WGS) entry which is preliminary data.</text>
</comment>
<reference evidence="3 4" key="1">
    <citation type="submission" date="2017-03" db="EMBL/GenBank/DDBJ databases">
        <title>An alternative strategy for trypanosome survival in the mammalian bloodstream revealed through genome and transcriptome analysis of the ubiquitous bovine parasite Trypanosoma (Megatrypanum) theileri.</title>
        <authorList>
            <person name="Kelly S."/>
            <person name="Ivens A."/>
            <person name="Mott A."/>
            <person name="O'Neill E."/>
            <person name="Emms D."/>
            <person name="Macleod O."/>
            <person name="Voorheis P."/>
            <person name="Matthews J."/>
            <person name="Matthews K."/>
            <person name="Carrington M."/>
        </authorList>
    </citation>
    <scope>NUCLEOTIDE SEQUENCE [LARGE SCALE GENOMIC DNA]</scope>
    <source>
        <strain evidence="3">Edinburgh</strain>
    </source>
</reference>
<organism evidence="3 4">
    <name type="scientific">Trypanosoma theileri</name>
    <dbReference type="NCBI Taxonomy" id="67003"/>
    <lineage>
        <taxon>Eukaryota</taxon>
        <taxon>Discoba</taxon>
        <taxon>Euglenozoa</taxon>
        <taxon>Kinetoplastea</taxon>
        <taxon>Metakinetoplastina</taxon>
        <taxon>Trypanosomatida</taxon>
        <taxon>Trypanosomatidae</taxon>
        <taxon>Trypanosoma</taxon>
    </lineage>
</organism>
<keyword evidence="4" id="KW-1185">Reference proteome</keyword>
<dbReference type="OrthoDB" id="272535at2759"/>
<dbReference type="AlphaFoldDB" id="A0A1X0NQJ6"/>
<dbReference type="GeneID" id="39987338"/>
<feature type="chain" id="PRO_5013185202" evidence="2">
    <location>
        <begin position="24"/>
        <end position="315"/>
    </location>
</feature>
<dbReference type="RefSeq" id="XP_028881062.1">
    <property type="nucleotide sequence ID" value="XM_029027558.1"/>
</dbReference>
<gene>
    <name evidence="3" type="ORF">TM35_000241460</name>
</gene>
<keyword evidence="1" id="KW-0812">Transmembrane</keyword>
<dbReference type="Proteomes" id="UP000192257">
    <property type="component" value="Unassembled WGS sequence"/>
</dbReference>